<evidence type="ECO:0000313" key="1">
    <source>
        <dbReference type="EMBL" id="MBP5858500.1"/>
    </source>
</evidence>
<dbReference type="AlphaFoldDB" id="A0A8J7S1F4"/>
<gene>
    <name evidence="1" type="ORF">KAJ83_15875</name>
</gene>
<organism evidence="1 2">
    <name type="scientific">Marivibrio halodurans</name>
    <dbReference type="NCBI Taxonomy" id="2039722"/>
    <lineage>
        <taxon>Bacteria</taxon>
        <taxon>Pseudomonadati</taxon>
        <taxon>Pseudomonadota</taxon>
        <taxon>Alphaproteobacteria</taxon>
        <taxon>Rhodospirillales</taxon>
        <taxon>Rhodospirillaceae</taxon>
        <taxon>Marivibrio</taxon>
    </lineage>
</organism>
<reference evidence="1" key="1">
    <citation type="submission" date="2021-04" db="EMBL/GenBank/DDBJ databases">
        <authorList>
            <person name="Zhang D.-C."/>
        </authorList>
    </citation>
    <scope>NUCLEOTIDE SEQUENCE</scope>
    <source>
        <strain evidence="1">CGMCC 1.15697</strain>
    </source>
</reference>
<accession>A0A8J7S1F4</accession>
<keyword evidence="2" id="KW-1185">Reference proteome</keyword>
<name>A0A8J7S1F4_9PROT</name>
<dbReference type="EMBL" id="JAGMWN010000008">
    <property type="protein sequence ID" value="MBP5858500.1"/>
    <property type="molecule type" value="Genomic_DNA"/>
</dbReference>
<protein>
    <submittedName>
        <fullName evidence="1">Uncharacterized protein</fullName>
    </submittedName>
</protein>
<evidence type="ECO:0000313" key="2">
    <source>
        <dbReference type="Proteomes" id="UP000672602"/>
    </source>
</evidence>
<comment type="caution">
    <text evidence="1">The sequence shown here is derived from an EMBL/GenBank/DDBJ whole genome shotgun (WGS) entry which is preliminary data.</text>
</comment>
<dbReference type="RefSeq" id="WP_210683086.1">
    <property type="nucleotide sequence ID" value="NZ_JAGMWN010000008.1"/>
</dbReference>
<proteinExistence type="predicted"/>
<dbReference type="Proteomes" id="UP000672602">
    <property type="component" value="Unassembled WGS sequence"/>
</dbReference>
<sequence>MLAILLLLGLAACQEEGKTTAGAGSPGASDSDVALNCRRELPDPPLAAENKARLTLTIADLGHEIVDGRNRYPHSRSFAEANGVPVTIYRGKVCVENGAECADACVSYRIAGGTTLVQANHHVATKADRDRITLHYWARDDGGNFHELNRVVETDGTRAAVAD</sequence>